<evidence type="ECO:0000259" key="6">
    <source>
        <dbReference type="SMART" id="SM01086"/>
    </source>
</evidence>
<proteinExistence type="predicted"/>
<dbReference type="SMART" id="SM01086">
    <property type="entry name" value="ClpB_D2-small"/>
    <property type="match status" value="1"/>
</dbReference>
<dbReference type="GO" id="GO:0005737">
    <property type="term" value="C:cytoplasm"/>
    <property type="evidence" value="ECO:0007669"/>
    <property type="project" value="TreeGrafter"/>
</dbReference>
<dbReference type="PRINTS" id="PR00300">
    <property type="entry name" value="CLPPROTEASEA"/>
</dbReference>
<evidence type="ECO:0000259" key="5">
    <source>
        <dbReference type="SMART" id="SM00382"/>
    </source>
</evidence>
<protein>
    <recommendedName>
        <fullName evidence="1">Chaperone protein ClpB</fullName>
    </recommendedName>
</protein>
<accession>A0A975GDD0</accession>
<feature type="domain" description="AAA+ ATPase" evidence="5">
    <location>
        <begin position="340"/>
        <end position="483"/>
    </location>
</feature>
<dbReference type="CDD" id="cd19499">
    <property type="entry name" value="RecA-like_ClpB_Hsp104-like"/>
    <property type="match status" value="1"/>
</dbReference>
<dbReference type="PANTHER" id="PTHR11638">
    <property type="entry name" value="ATP-DEPENDENT CLP PROTEASE"/>
    <property type="match status" value="1"/>
</dbReference>
<dbReference type="GO" id="GO:0016887">
    <property type="term" value="F:ATP hydrolysis activity"/>
    <property type="evidence" value="ECO:0007669"/>
    <property type="project" value="InterPro"/>
</dbReference>
<sequence length="621" mass="70320">MMSRTVKYAKEIKRLLPIRQQFILSGNVDDQHIYEEDNVAKVLHMDAILWNMLENEKYECIVKYNPVNGISILIDGKYLKKDEKLEVADGLELTSGSKPSLQEFASYIKQIVLQEDDGYGTYTKHRVAILIEYASRISRSVDSLSEEEYNFFRSCDQLARDARRIKNEELANKLYNPVIWCVQNRFDIPVWYGAGNNRIVFQEVEKPSHESRSIVADLYIKHIHNYENYKDNHSQYVNIFAGLSEGLKLQDMIDIMTLVRDQKIGMDDLDDAARGYKTGNQDVNSPWRANGLKERVDNAKERISSRVKGQPAAIELSLDILKRSIMGLTGAQTSSSGSRPRGVLFLAGPTGVGKTELAKSLTQSIFGSQDAYIRFDMSEFASEHSEARLIGAPPGYVGYESGGELTKAVRSKPFSLILFDEIEKAHPKILDKFLQILEDGRITDGLGDTVFFSESIIVFTSNLGISKRHRDGTTEQLVHPQNTYEEVRENVLKGIEEHFTNELRRPEILNRLGDNIVVFNFIQKDVAIEIFEIMVNNIKRRVKDEHRAKLELSEGARNTLIAISTSDLKNGGRGIGSKLESSLVNPLARKLFELESFKDQTIIVDAITMSDNVYSIKISVS</sequence>
<name>A0A975GDD0_9BACT</name>
<dbReference type="Gene3D" id="1.10.8.60">
    <property type="match status" value="1"/>
</dbReference>
<evidence type="ECO:0000256" key="4">
    <source>
        <dbReference type="ARBA" id="ARBA00023186"/>
    </source>
</evidence>
<dbReference type="GO" id="GO:0005524">
    <property type="term" value="F:ATP binding"/>
    <property type="evidence" value="ECO:0007669"/>
    <property type="project" value="UniProtKB-KW"/>
</dbReference>
<dbReference type="KEGG" id="saqt:GJV85_08710"/>
<dbReference type="SUPFAM" id="SSF52540">
    <property type="entry name" value="P-loop containing nucleoside triphosphate hydrolases"/>
    <property type="match status" value="1"/>
</dbReference>
<dbReference type="Gene3D" id="3.40.50.300">
    <property type="entry name" value="P-loop containing nucleotide triphosphate hydrolases"/>
    <property type="match status" value="1"/>
</dbReference>
<feature type="domain" description="Clp ATPase C-terminal" evidence="6">
    <location>
        <begin position="522"/>
        <end position="609"/>
    </location>
</feature>
<dbReference type="InterPro" id="IPR019489">
    <property type="entry name" value="Clp_ATPase_C"/>
</dbReference>
<keyword evidence="2" id="KW-0547">Nucleotide-binding</keyword>
<dbReference type="Proteomes" id="UP000671852">
    <property type="component" value="Chromosome"/>
</dbReference>
<evidence type="ECO:0000313" key="7">
    <source>
        <dbReference type="EMBL" id="QSZ42189.1"/>
    </source>
</evidence>
<reference evidence="7" key="1">
    <citation type="submission" date="2019-11" db="EMBL/GenBank/DDBJ databases">
        <authorList>
            <person name="Kojima H."/>
        </authorList>
    </citation>
    <scope>NUCLEOTIDE SEQUENCE</scope>
    <source>
        <strain evidence="7">H1576</strain>
    </source>
</reference>
<dbReference type="InterPro" id="IPR050130">
    <property type="entry name" value="ClpA_ClpB"/>
</dbReference>
<dbReference type="InterPro" id="IPR003593">
    <property type="entry name" value="AAA+_ATPase"/>
</dbReference>
<evidence type="ECO:0000256" key="3">
    <source>
        <dbReference type="ARBA" id="ARBA00022840"/>
    </source>
</evidence>
<dbReference type="PANTHER" id="PTHR11638:SF18">
    <property type="entry name" value="HEAT SHOCK PROTEIN 104"/>
    <property type="match status" value="1"/>
</dbReference>
<evidence type="ECO:0000256" key="1">
    <source>
        <dbReference type="ARBA" id="ARBA00017574"/>
    </source>
</evidence>
<dbReference type="GO" id="GO:0034605">
    <property type="term" value="P:cellular response to heat"/>
    <property type="evidence" value="ECO:0007669"/>
    <property type="project" value="TreeGrafter"/>
</dbReference>
<dbReference type="SMART" id="SM00382">
    <property type="entry name" value="AAA"/>
    <property type="match status" value="1"/>
</dbReference>
<keyword evidence="4" id="KW-0143">Chaperone</keyword>
<reference evidence="7" key="2">
    <citation type="submission" date="2021-04" db="EMBL/GenBank/DDBJ databases">
        <title>Isolation and characterization of a novel species of the genus Sulfurimonas.</title>
        <authorList>
            <person name="Fukui M."/>
        </authorList>
    </citation>
    <scope>NUCLEOTIDE SEQUENCE</scope>
    <source>
        <strain evidence="7">H1576</strain>
    </source>
</reference>
<organism evidence="7 8">
    <name type="scientific">Sulfurimonas aquatica</name>
    <dbReference type="NCBI Taxonomy" id="2672570"/>
    <lineage>
        <taxon>Bacteria</taxon>
        <taxon>Pseudomonadati</taxon>
        <taxon>Campylobacterota</taxon>
        <taxon>Epsilonproteobacteria</taxon>
        <taxon>Campylobacterales</taxon>
        <taxon>Sulfurimonadaceae</taxon>
        <taxon>Sulfurimonas</taxon>
    </lineage>
</organism>
<dbReference type="InterPro" id="IPR001270">
    <property type="entry name" value="ClpA/B"/>
</dbReference>
<dbReference type="InterPro" id="IPR003959">
    <property type="entry name" value="ATPase_AAA_core"/>
</dbReference>
<dbReference type="InterPro" id="IPR027417">
    <property type="entry name" value="P-loop_NTPase"/>
</dbReference>
<keyword evidence="3" id="KW-0067">ATP-binding</keyword>
<dbReference type="AlphaFoldDB" id="A0A975GDD0"/>
<evidence type="ECO:0000256" key="2">
    <source>
        <dbReference type="ARBA" id="ARBA00022741"/>
    </source>
</evidence>
<gene>
    <name evidence="7" type="ORF">GJV85_08710</name>
</gene>
<evidence type="ECO:0000313" key="8">
    <source>
        <dbReference type="Proteomes" id="UP000671852"/>
    </source>
</evidence>
<dbReference type="Pfam" id="PF10431">
    <property type="entry name" value="ClpB_D2-small"/>
    <property type="match status" value="1"/>
</dbReference>
<dbReference type="EMBL" id="CP046072">
    <property type="protein sequence ID" value="QSZ42189.1"/>
    <property type="molecule type" value="Genomic_DNA"/>
</dbReference>
<dbReference type="Pfam" id="PF07724">
    <property type="entry name" value="AAA_2"/>
    <property type="match status" value="1"/>
</dbReference>
<keyword evidence="8" id="KW-1185">Reference proteome</keyword>